<protein>
    <recommendedName>
        <fullName evidence="5">phosphoethanolamine N-methyltransferase</fullName>
        <ecNumber evidence="5">2.1.1.103</ecNumber>
    </recommendedName>
</protein>
<reference evidence="10" key="1">
    <citation type="submission" date="2018-06" db="EMBL/GenBank/DDBJ databases">
        <title>Genome assembly of Danube salmon.</title>
        <authorList>
            <person name="Macqueen D.J."/>
            <person name="Gundappa M.K."/>
        </authorList>
    </citation>
    <scope>NUCLEOTIDE SEQUENCE [LARGE SCALE GENOMIC DNA]</scope>
</reference>
<dbReference type="STRING" id="62062.ENSHHUP00000009851"/>
<dbReference type="Ensembl" id="ENSHHUT00000010157.1">
    <property type="protein sequence ID" value="ENSHHUP00000009851.1"/>
    <property type="gene ID" value="ENSHHUG00000006009.1"/>
</dbReference>
<accession>A0A4W5KD42</accession>
<keyword evidence="10" id="KW-1185">Reference proteome</keyword>
<keyword evidence="8" id="KW-1133">Transmembrane helix</keyword>
<dbReference type="CDD" id="cd02440">
    <property type="entry name" value="AdoMet_MTases"/>
    <property type="match status" value="1"/>
</dbReference>
<dbReference type="Gene3D" id="3.40.50.150">
    <property type="entry name" value="Vaccinia Virus protein VP39"/>
    <property type="match status" value="1"/>
</dbReference>
<dbReference type="PANTHER" id="PTHR44307:SF2">
    <property type="entry name" value="PHOSPHOETHANOLAMINE METHYLTRANSFERASE ISOFORM X1"/>
    <property type="match status" value="1"/>
</dbReference>
<comment type="catalytic activity">
    <reaction evidence="6">
        <text>N,N-dimethylethanolamine phosphate + S-adenosyl-L-methionine = phosphocholine + S-adenosyl-L-homocysteine + H(+)</text>
        <dbReference type="Rhea" id="RHEA:25325"/>
        <dbReference type="ChEBI" id="CHEBI:15378"/>
        <dbReference type="ChEBI" id="CHEBI:57856"/>
        <dbReference type="ChEBI" id="CHEBI:58641"/>
        <dbReference type="ChEBI" id="CHEBI:59789"/>
        <dbReference type="ChEBI" id="CHEBI:295975"/>
        <dbReference type="EC" id="2.1.1.103"/>
    </reaction>
    <physiologicalReaction direction="left-to-right" evidence="6">
        <dbReference type="Rhea" id="RHEA:25326"/>
    </physiologicalReaction>
</comment>
<dbReference type="GeneTree" id="ENSGT00390000000610"/>
<evidence type="ECO:0000313" key="9">
    <source>
        <dbReference type="Ensembl" id="ENSHHUP00000009851.1"/>
    </source>
</evidence>
<comment type="catalytic activity">
    <reaction evidence="7">
        <text>N-methylethanolamine phosphate + S-adenosyl-L-methionine = N,N-dimethylethanolamine phosphate + S-adenosyl-L-homocysteine + H(+)</text>
        <dbReference type="Rhea" id="RHEA:25321"/>
        <dbReference type="ChEBI" id="CHEBI:15378"/>
        <dbReference type="ChEBI" id="CHEBI:57781"/>
        <dbReference type="ChEBI" id="CHEBI:57856"/>
        <dbReference type="ChEBI" id="CHEBI:58641"/>
        <dbReference type="ChEBI" id="CHEBI:59789"/>
        <dbReference type="EC" id="2.1.1.103"/>
    </reaction>
    <physiologicalReaction direction="left-to-right" evidence="7">
        <dbReference type="Rhea" id="RHEA:25322"/>
    </physiologicalReaction>
</comment>
<dbReference type="Pfam" id="PF02353">
    <property type="entry name" value="CMAS"/>
    <property type="match status" value="1"/>
</dbReference>
<evidence type="ECO:0000313" key="10">
    <source>
        <dbReference type="Proteomes" id="UP000314982"/>
    </source>
</evidence>
<evidence type="ECO:0000256" key="6">
    <source>
        <dbReference type="ARBA" id="ARBA00047619"/>
    </source>
</evidence>
<evidence type="ECO:0000256" key="8">
    <source>
        <dbReference type="SAM" id="Phobius"/>
    </source>
</evidence>
<comment type="pathway">
    <text evidence="2">Lipid metabolism.</text>
</comment>
<dbReference type="EC" id="2.1.1.103" evidence="5"/>
<keyword evidence="8" id="KW-0812">Transmembrane</keyword>
<dbReference type="InterPro" id="IPR029063">
    <property type="entry name" value="SAM-dependent_MTases_sf"/>
</dbReference>
<reference evidence="9" key="2">
    <citation type="submission" date="2025-08" db="UniProtKB">
        <authorList>
            <consortium name="Ensembl"/>
        </authorList>
    </citation>
    <scope>IDENTIFICATION</scope>
</reference>
<evidence type="ECO:0000256" key="4">
    <source>
        <dbReference type="ARBA" id="ARBA00022679"/>
    </source>
</evidence>
<dbReference type="PANTHER" id="PTHR44307">
    <property type="entry name" value="PHOSPHOETHANOLAMINE METHYLTRANSFERASE"/>
    <property type="match status" value="1"/>
</dbReference>
<feature type="transmembrane region" description="Helical" evidence="8">
    <location>
        <begin position="20"/>
        <end position="42"/>
    </location>
</feature>
<sequence>MFRQGNTDCYSTLLFWPSLYTKYQTCVVIIGMDLTFSVFFLLCGKKEFVDLLNLKPGKKVLDVGCGIGGGNFYMAKAFGVEVLGLDLSVNMVDIAIERAMEENLPSVSLIGPILI</sequence>
<dbReference type="SUPFAM" id="SSF53335">
    <property type="entry name" value="S-adenosyl-L-methionine-dependent methyltransferases"/>
    <property type="match status" value="1"/>
</dbReference>
<dbReference type="GO" id="GO:0000234">
    <property type="term" value="F:phosphoethanolamine N-methyltransferase activity"/>
    <property type="evidence" value="ECO:0007669"/>
    <property type="project" value="UniProtKB-EC"/>
</dbReference>
<evidence type="ECO:0000256" key="5">
    <source>
        <dbReference type="ARBA" id="ARBA00035674"/>
    </source>
</evidence>
<evidence type="ECO:0000256" key="1">
    <source>
        <dbReference type="ARBA" id="ARBA00004969"/>
    </source>
</evidence>
<keyword evidence="8" id="KW-0472">Membrane</keyword>
<evidence type="ECO:0000256" key="7">
    <source>
        <dbReference type="ARBA" id="ARBA00047841"/>
    </source>
</evidence>
<name>A0A4W5KD42_9TELE</name>
<evidence type="ECO:0000256" key="2">
    <source>
        <dbReference type="ARBA" id="ARBA00005189"/>
    </source>
</evidence>
<dbReference type="AlphaFoldDB" id="A0A4W5KD42"/>
<keyword evidence="3" id="KW-0489">Methyltransferase</keyword>
<dbReference type="Proteomes" id="UP000314982">
    <property type="component" value="Unassembled WGS sequence"/>
</dbReference>
<evidence type="ECO:0000256" key="3">
    <source>
        <dbReference type="ARBA" id="ARBA00022603"/>
    </source>
</evidence>
<comment type="pathway">
    <text evidence="1">Phospholipid metabolism; phosphatidylcholine biosynthesis.</text>
</comment>
<keyword evidence="4" id="KW-0808">Transferase</keyword>
<reference evidence="9" key="3">
    <citation type="submission" date="2025-09" db="UniProtKB">
        <authorList>
            <consortium name="Ensembl"/>
        </authorList>
    </citation>
    <scope>IDENTIFICATION</scope>
</reference>
<organism evidence="9 10">
    <name type="scientific">Hucho hucho</name>
    <name type="common">huchen</name>
    <dbReference type="NCBI Taxonomy" id="62062"/>
    <lineage>
        <taxon>Eukaryota</taxon>
        <taxon>Metazoa</taxon>
        <taxon>Chordata</taxon>
        <taxon>Craniata</taxon>
        <taxon>Vertebrata</taxon>
        <taxon>Euteleostomi</taxon>
        <taxon>Actinopterygii</taxon>
        <taxon>Neopterygii</taxon>
        <taxon>Teleostei</taxon>
        <taxon>Protacanthopterygii</taxon>
        <taxon>Salmoniformes</taxon>
        <taxon>Salmonidae</taxon>
        <taxon>Salmoninae</taxon>
        <taxon>Hucho</taxon>
    </lineage>
</organism>
<dbReference type="GO" id="GO:0032259">
    <property type="term" value="P:methylation"/>
    <property type="evidence" value="ECO:0007669"/>
    <property type="project" value="UniProtKB-KW"/>
</dbReference>
<proteinExistence type="predicted"/>